<feature type="transmembrane region" description="Helical" evidence="1">
    <location>
        <begin position="104"/>
        <end position="122"/>
    </location>
</feature>
<name>A0A1U7PKN2_9BACI</name>
<keyword evidence="1" id="KW-0812">Transmembrane</keyword>
<dbReference type="Proteomes" id="UP000187550">
    <property type="component" value="Unassembled WGS sequence"/>
</dbReference>
<evidence type="ECO:0000256" key="1">
    <source>
        <dbReference type="SAM" id="Phobius"/>
    </source>
</evidence>
<sequence length="387" mass="42009">MAAVRLAGLLLEFSAVYLFSAPPHLFRGELPPVWPMAVALLAGGAGFLLFRKAGPRLAGLFSALCVFVAGTVSGLSLLFSLILAVIAVWRFTAASAGKGTNTELLASVLSIAYGLAAFFLIGGEAGNRLLQLLILQFGLAVFVRAAKTVVQNGDAGRRQDRILSVMAAGFILFAGTVFYMEPIMARLAVPAAWLAGWAGRLFGWTASPFLGAAEPLIDYLDEKQKKIDGGSEKNEEAGQEDVQFPGGDAMPEGNGAAVIFFMIFAAVAVGLILFLLRRQRQAQVPDRPGDHSGKRMAVMEEGGRRMLAFRPPADPVRREVYRLEKRMARRSRGRRPGQTFGEWLSDLGTDGEAAGMLEDVYSRIRYAEEPLSKREIDDFRLLIRKIG</sequence>
<dbReference type="InterPro" id="IPR025403">
    <property type="entry name" value="TgpA-like_C"/>
</dbReference>
<evidence type="ECO:0000313" key="3">
    <source>
        <dbReference type="EMBL" id="SIT85560.1"/>
    </source>
</evidence>
<dbReference type="AlphaFoldDB" id="A0A1U7PKN2"/>
<dbReference type="EMBL" id="FTPL01000002">
    <property type="protein sequence ID" value="SIT85560.1"/>
    <property type="molecule type" value="Genomic_DNA"/>
</dbReference>
<evidence type="ECO:0000313" key="4">
    <source>
        <dbReference type="Proteomes" id="UP000187550"/>
    </source>
</evidence>
<feature type="transmembrane region" description="Helical" evidence="1">
    <location>
        <begin position="30"/>
        <end position="50"/>
    </location>
</feature>
<gene>
    <name evidence="3" type="ORF">SAMN05428946_1843</name>
</gene>
<reference evidence="4" key="1">
    <citation type="submission" date="2017-01" db="EMBL/GenBank/DDBJ databases">
        <authorList>
            <person name="Varghese N."/>
            <person name="Submissions S."/>
        </authorList>
    </citation>
    <scope>NUCLEOTIDE SEQUENCE [LARGE SCALE GENOMIC DNA]</scope>
    <source>
        <strain evidence="4">MNA4</strain>
    </source>
</reference>
<keyword evidence="4" id="KW-1185">Reference proteome</keyword>
<feature type="transmembrane region" description="Helical" evidence="1">
    <location>
        <begin position="57"/>
        <end position="89"/>
    </location>
</feature>
<feature type="transmembrane region" description="Helical" evidence="1">
    <location>
        <begin position="255"/>
        <end position="276"/>
    </location>
</feature>
<evidence type="ECO:0000259" key="2">
    <source>
        <dbReference type="Pfam" id="PF13559"/>
    </source>
</evidence>
<proteinExistence type="predicted"/>
<protein>
    <recommendedName>
        <fullName evidence="2">Protein-glutamine gamma-glutamyltransferase-like C-terminal domain-containing protein</fullName>
    </recommendedName>
</protein>
<keyword evidence="1" id="KW-0472">Membrane</keyword>
<feature type="domain" description="Protein-glutamine gamma-glutamyltransferase-like C-terminal" evidence="2">
    <location>
        <begin position="321"/>
        <end position="380"/>
    </location>
</feature>
<organism evidence="3 4">
    <name type="scientific">Edaphobacillus lindanitolerans</name>
    <dbReference type="NCBI Taxonomy" id="550447"/>
    <lineage>
        <taxon>Bacteria</taxon>
        <taxon>Bacillati</taxon>
        <taxon>Bacillota</taxon>
        <taxon>Bacilli</taxon>
        <taxon>Bacillales</taxon>
        <taxon>Bacillaceae</taxon>
        <taxon>Edaphobacillus</taxon>
    </lineage>
</organism>
<dbReference type="STRING" id="550447.SAMN05428946_1843"/>
<accession>A0A1U7PKN2</accession>
<feature type="transmembrane region" description="Helical" evidence="1">
    <location>
        <begin position="162"/>
        <end position="180"/>
    </location>
</feature>
<keyword evidence="1" id="KW-1133">Transmembrane helix</keyword>
<dbReference type="Pfam" id="PF13559">
    <property type="entry name" value="DUF4129"/>
    <property type="match status" value="1"/>
</dbReference>